<dbReference type="Gene3D" id="3.40.50.10260">
    <property type="entry name" value="YjeF N-terminal domain"/>
    <property type="match status" value="1"/>
</dbReference>
<keyword evidence="12 17" id="KW-0456">Lyase</keyword>
<feature type="binding site" evidence="17">
    <location>
        <begin position="410"/>
        <end position="414"/>
    </location>
    <ligand>
        <name>AMP</name>
        <dbReference type="ChEBI" id="CHEBI:456215"/>
    </ligand>
</feature>
<dbReference type="RefSeq" id="WP_191747985.1">
    <property type="nucleotide sequence ID" value="NZ_JACSQZ010000004.1"/>
</dbReference>
<keyword evidence="8 17" id="KW-0521">NADP</keyword>
<evidence type="ECO:0000256" key="11">
    <source>
        <dbReference type="ARBA" id="ARBA00023235"/>
    </source>
</evidence>
<evidence type="ECO:0000256" key="14">
    <source>
        <dbReference type="ARBA" id="ARBA00025153"/>
    </source>
</evidence>
<evidence type="ECO:0000256" key="9">
    <source>
        <dbReference type="ARBA" id="ARBA00022958"/>
    </source>
</evidence>
<evidence type="ECO:0000256" key="2">
    <source>
        <dbReference type="ARBA" id="ARBA00000909"/>
    </source>
</evidence>
<dbReference type="PANTHER" id="PTHR12592">
    <property type="entry name" value="ATP-DEPENDENT (S)-NAD(P)H-HYDRATE DEHYDRATASE FAMILY MEMBER"/>
    <property type="match status" value="1"/>
</dbReference>
<evidence type="ECO:0000256" key="15">
    <source>
        <dbReference type="ARBA" id="ARBA00048238"/>
    </source>
</evidence>
<keyword evidence="10 17" id="KW-0520">NAD</keyword>
<dbReference type="Proteomes" id="UP000640335">
    <property type="component" value="Unassembled WGS sequence"/>
</dbReference>
<evidence type="ECO:0000256" key="7">
    <source>
        <dbReference type="ARBA" id="ARBA00022840"/>
    </source>
</evidence>
<evidence type="ECO:0000256" key="4">
    <source>
        <dbReference type="ARBA" id="ARBA00009524"/>
    </source>
</evidence>
<dbReference type="PIRSF" id="PIRSF017184">
    <property type="entry name" value="Nnr"/>
    <property type="match status" value="1"/>
</dbReference>
<protein>
    <recommendedName>
        <fullName evidence="19">Bifunctional NAD(P)H-hydrate repair enzyme</fullName>
    </recommendedName>
    <alternativeName>
        <fullName evidence="19">Nicotinamide nucleotide repair protein</fullName>
    </alternativeName>
    <domain>
        <recommendedName>
            <fullName evidence="19">ADP-dependent (S)-NAD(P)H-hydrate dehydratase</fullName>
            <ecNumber evidence="19">4.2.1.136</ecNumber>
        </recommendedName>
        <alternativeName>
            <fullName evidence="19">ADP-dependent NAD(P)HX dehydratase</fullName>
        </alternativeName>
    </domain>
    <domain>
        <recommendedName>
            <fullName evidence="19">NAD(P)H-hydrate epimerase</fullName>
            <ecNumber evidence="19">5.1.99.6</ecNumber>
        </recommendedName>
    </domain>
</protein>
<comment type="function">
    <text evidence="14 19">Bifunctional enzyme that catalyzes the epimerization of the S- and R-forms of NAD(P)HX and the dehydration of the S-form of NAD(P)HX at the expense of ADP, which is converted to AMP. This allows the repair of both epimers of NAD(P)HX, a damaged form of NAD(P)H that is a result of enzymatic or heat-dependent hydration.</text>
</comment>
<feature type="binding site" evidence="18">
    <location>
        <position position="126"/>
    </location>
    <ligand>
        <name>K(+)</name>
        <dbReference type="ChEBI" id="CHEBI:29103"/>
    </ligand>
</feature>
<name>A0ABR8Q0F2_9CLOT</name>
<dbReference type="EC" id="4.2.1.136" evidence="19"/>
<evidence type="ECO:0000256" key="3">
    <source>
        <dbReference type="ARBA" id="ARBA00006001"/>
    </source>
</evidence>
<comment type="similarity">
    <text evidence="18">Belongs to the NnrE/AIBP family.</text>
</comment>
<keyword evidence="9 18" id="KW-0630">Potassium</keyword>
<evidence type="ECO:0000313" key="23">
    <source>
        <dbReference type="Proteomes" id="UP000640335"/>
    </source>
</evidence>
<feature type="binding site" evidence="18">
    <location>
        <position position="159"/>
    </location>
    <ligand>
        <name>(6S)-NADPHX</name>
        <dbReference type="ChEBI" id="CHEBI:64076"/>
    </ligand>
</feature>
<keyword evidence="6 17" id="KW-0547">Nucleotide-binding</keyword>
<feature type="binding site" evidence="17">
    <location>
        <position position="373"/>
    </location>
    <ligand>
        <name>(6S)-NADPHX</name>
        <dbReference type="ChEBI" id="CHEBI:64076"/>
    </ligand>
</feature>
<comment type="catalytic activity">
    <reaction evidence="16 17 19">
        <text>(6S)-NADPHX + ADP = AMP + phosphate + NADPH + H(+)</text>
        <dbReference type="Rhea" id="RHEA:32235"/>
        <dbReference type="ChEBI" id="CHEBI:15378"/>
        <dbReference type="ChEBI" id="CHEBI:43474"/>
        <dbReference type="ChEBI" id="CHEBI:57783"/>
        <dbReference type="ChEBI" id="CHEBI:64076"/>
        <dbReference type="ChEBI" id="CHEBI:456215"/>
        <dbReference type="ChEBI" id="CHEBI:456216"/>
        <dbReference type="EC" id="4.2.1.136"/>
    </reaction>
</comment>
<comment type="similarity">
    <text evidence="17">Belongs to the NnrD/CARKD family.</text>
</comment>
<dbReference type="InterPro" id="IPR000631">
    <property type="entry name" value="CARKD"/>
</dbReference>
<dbReference type="InterPro" id="IPR030677">
    <property type="entry name" value="Nnr"/>
</dbReference>
<dbReference type="InterPro" id="IPR036652">
    <property type="entry name" value="YjeF_N_dom_sf"/>
</dbReference>
<keyword evidence="13" id="KW-0511">Multifunctional enzyme</keyword>
<evidence type="ECO:0000256" key="6">
    <source>
        <dbReference type="ARBA" id="ARBA00022741"/>
    </source>
</evidence>
<accession>A0ABR8Q0F2</accession>
<evidence type="ECO:0000259" key="20">
    <source>
        <dbReference type="PROSITE" id="PS51383"/>
    </source>
</evidence>
<evidence type="ECO:0000256" key="12">
    <source>
        <dbReference type="ARBA" id="ARBA00023239"/>
    </source>
</evidence>
<keyword evidence="11 18" id="KW-0413">Isomerase</keyword>
<feature type="binding site" evidence="17">
    <location>
        <position position="261"/>
    </location>
    <ligand>
        <name>(6S)-NADPHX</name>
        <dbReference type="ChEBI" id="CHEBI:64076"/>
    </ligand>
</feature>
<comment type="subunit">
    <text evidence="17">Homotetramer.</text>
</comment>
<dbReference type="Pfam" id="PF03853">
    <property type="entry name" value="YjeF_N"/>
    <property type="match status" value="1"/>
</dbReference>
<feature type="binding site" evidence="17">
    <location>
        <position position="439"/>
    </location>
    <ligand>
        <name>(6S)-NADPHX</name>
        <dbReference type="ChEBI" id="CHEBI:64076"/>
    </ligand>
</feature>
<feature type="binding site" evidence="18">
    <location>
        <position position="141"/>
    </location>
    <ligand>
        <name>(6S)-NADPHX</name>
        <dbReference type="ChEBI" id="CHEBI:64076"/>
    </ligand>
</feature>
<evidence type="ECO:0000256" key="5">
    <source>
        <dbReference type="ARBA" id="ARBA00022723"/>
    </source>
</evidence>
<reference evidence="22 23" key="1">
    <citation type="submission" date="2020-08" db="EMBL/GenBank/DDBJ databases">
        <title>A Genomic Blueprint of the Chicken Gut Microbiome.</title>
        <authorList>
            <person name="Gilroy R."/>
            <person name="Ravi A."/>
            <person name="Getino M."/>
            <person name="Pursley I."/>
            <person name="Horton D.L."/>
            <person name="Alikhan N.-F."/>
            <person name="Baker D."/>
            <person name="Gharbi K."/>
            <person name="Hall N."/>
            <person name="Watson M."/>
            <person name="Adriaenssens E.M."/>
            <person name="Foster-Nyarko E."/>
            <person name="Jarju S."/>
            <person name="Secka A."/>
            <person name="Antonio M."/>
            <person name="Oren A."/>
            <person name="Chaudhuri R."/>
            <person name="La Ragione R.M."/>
            <person name="Hildebrand F."/>
            <person name="Pallen M.J."/>
        </authorList>
    </citation>
    <scope>NUCLEOTIDE SEQUENCE [LARGE SCALE GENOMIC DNA]</scope>
    <source>
        <strain evidence="22 23">Sa3CUN1</strain>
    </source>
</reference>
<feature type="domain" description="YjeF C-terminal" evidence="20">
    <location>
        <begin position="226"/>
        <end position="496"/>
    </location>
</feature>
<feature type="binding site" evidence="18">
    <location>
        <position position="55"/>
    </location>
    <ligand>
        <name>K(+)</name>
        <dbReference type="ChEBI" id="CHEBI:29103"/>
    </ligand>
</feature>
<feature type="domain" description="YjeF N-terminal" evidence="21">
    <location>
        <begin position="9"/>
        <end position="216"/>
    </location>
</feature>
<comment type="similarity">
    <text evidence="4 19">In the C-terminal section; belongs to the NnrD/CARKD family.</text>
</comment>
<dbReference type="HAMAP" id="MF_01966">
    <property type="entry name" value="NADHX_epimerase"/>
    <property type="match status" value="1"/>
</dbReference>
<evidence type="ECO:0000256" key="1">
    <source>
        <dbReference type="ARBA" id="ARBA00000013"/>
    </source>
</evidence>
<keyword evidence="23" id="KW-1185">Reference proteome</keyword>
<evidence type="ECO:0000256" key="8">
    <source>
        <dbReference type="ARBA" id="ARBA00022857"/>
    </source>
</evidence>
<dbReference type="Pfam" id="PF01256">
    <property type="entry name" value="Carb_kinase"/>
    <property type="match status" value="1"/>
</dbReference>
<evidence type="ECO:0000259" key="21">
    <source>
        <dbReference type="PROSITE" id="PS51385"/>
    </source>
</evidence>
<evidence type="ECO:0000256" key="16">
    <source>
        <dbReference type="ARBA" id="ARBA00049209"/>
    </source>
</evidence>
<comment type="cofactor">
    <cofactor evidence="18 19">
        <name>K(+)</name>
        <dbReference type="ChEBI" id="CHEBI:29103"/>
    </cofactor>
    <text evidence="18 19">Binds 1 potassium ion per subunit.</text>
</comment>
<feature type="binding site" evidence="18">
    <location>
        <begin position="130"/>
        <end position="136"/>
    </location>
    <ligand>
        <name>(6S)-NADPHX</name>
        <dbReference type="ChEBI" id="CHEBI:64076"/>
    </ligand>
</feature>
<evidence type="ECO:0000256" key="17">
    <source>
        <dbReference type="HAMAP-Rule" id="MF_01965"/>
    </source>
</evidence>
<feature type="binding site" evidence="18">
    <location>
        <begin position="54"/>
        <end position="58"/>
    </location>
    <ligand>
        <name>(6S)-NADPHX</name>
        <dbReference type="ChEBI" id="CHEBI:64076"/>
    </ligand>
</feature>
<comment type="similarity">
    <text evidence="3 19">In the N-terminal section; belongs to the NnrE/AIBP family.</text>
</comment>
<evidence type="ECO:0000256" key="19">
    <source>
        <dbReference type="PIRNR" id="PIRNR017184"/>
    </source>
</evidence>
<comment type="catalytic activity">
    <reaction evidence="1 18 19">
        <text>(6R)-NADHX = (6S)-NADHX</text>
        <dbReference type="Rhea" id="RHEA:32215"/>
        <dbReference type="ChEBI" id="CHEBI:64074"/>
        <dbReference type="ChEBI" id="CHEBI:64075"/>
        <dbReference type="EC" id="5.1.99.6"/>
    </reaction>
</comment>
<comment type="caution">
    <text evidence="22">The sequence shown here is derived from an EMBL/GenBank/DDBJ whole genome shotgun (WGS) entry which is preliminary data.</text>
</comment>
<feature type="binding site" evidence="17">
    <location>
        <position position="438"/>
    </location>
    <ligand>
        <name>AMP</name>
        <dbReference type="ChEBI" id="CHEBI:456215"/>
    </ligand>
</feature>
<dbReference type="PANTHER" id="PTHR12592:SF0">
    <property type="entry name" value="ATP-DEPENDENT (S)-NAD(P)H-HYDRATE DEHYDRATASE"/>
    <property type="match status" value="1"/>
</dbReference>
<dbReference type="CDD" id="cd01171">
    <property type="entry name" value="YXKO-related"/>
    <property type="match status" value="1"/>
</dbReference>
<dbReference type="Gene3D" id="3.40.1190.20">
    <property type="match status" value="1"/>
</dbReference>
<dbReference type="InterPro" id="IPR029056">
    <property type="entry name" value="Ribokinase-like"/>
</dbReference>
<gene>
    <name evidence="18" type="primary">nnrE</name>
    <name evidence="17" type="synonym">nnrD</name>
    <name evidence="22" type="ORF">H9660_01905</name>
</gene>
<dbReference type="PROSITE" id="PS51385">
    <property type="entry name" value="YJEF_N"/>
    <property type="match status" value="1"/>
</dbReference>
<dbReference type="EMBL" id="JACSQZ010000004">
    <property type="protein sequence ID" value="MBD7913892.1"/>
    <property type="molecule type" value="Genomic_DNA"/>
</dbReference>
<comment type="function">
    <text evidence="18">Catalyzes the epimerization of the S- and R-forms of NAD(P)HX, a damaged form of NAD(P)H that is a result of enzymatic or heat-dependent hydration. This is a prerequisite for the S-specific NAD(P)H-hydrate dehydratase to allow the repair of both epimers of NAD(P)HX.</text>
</comment>
<keyword evidence="7 17" id="KW-0067">ATP-binding</keyword>
<dbReference type="SUPFAM" id="SSF64153">
    <property type="entry name" value="YjeF N-terminal domain-like"/>
    <property type="match status" value="1"/>
</dbReference>
<comment type="catalytic activity">
    <reaction evidence="2 18 19">
        <text>(6R)-NADPHX = (6S)-NADPHX</text>
        <dbReference type="Rhea" id="RHEA:32227"/>
        <dbReference type="ChEBI" id="CHEBI:64076"/>
        <dbReference type="ChEBI" id="CHEBI:64077"/>
        <dbReference type="EC" id="5.1.99.6"/>
    </reaction>
</comment>
<comment type="function">
    <text evidence="17">Catalyzes the dehydration of the S-form of NAD(P)HX at the expense of ADP, which is converted to AMP. Together with NAD(P)HX epimerase, which catalyzes the epimerization of the S- and R-forms, the enzyme allows the repair of both epimers of NAD(P)HX, a damaged form of NAD(P)H that is a result of enzymatic or heat-dependent hydration.</text>
</comment>
<comment type="cofactor">
    <cofactor evidence="17">
        <name>Mg(2+)</name>
        <dbReference type="ChEBI" id="CHEBI:18420"/>
    </cofactor>
</comment>
<dbReference type="NCBIfam" id="TIGR00196">
    <property type="entry name" value="yjeF_cterm"/>
    <property type="match status" value="1"/>
</dbReference>
<evidence type="ECO:0000256" key="18">
    <source>
        <dbReference type="HAMAP-Rule" id="MF_01966"/>
    </source>
</evidence>
<sequence length="496" mass="54927">MEVMSINSCREIDRYTIKEIGIPSLILMENAAKEVVDKIINIRNNFVVFCGCGNNGGDGLVIARKLILENKKVSVIIVSEDDKYSEEFLVNLNILKKITNEIIYIKSIEDIYNLGSFIQSYDIAIDCIFGIGLNRVLGEFYIKLINFINESFKFIVSVDVPSGLNANDGSIMGASIKANITYTFETIKRGFIEYEALEYLGKIEVLKIGIPNFVKEKNSDRIYILGKEDYKKMLKKRKIYGHKGSYGKVLVLAGSKGYSGAAYICSESCVRSGAGLTTLATTKYVQDKLSSKLVEVMTINIEEGDNLEELIKKSNVFAIGPGIDNEELYKDIFIKLVKYEEKKFVVDAGAFKLVKENKEILDKLKGRAIFTPHPGEMARLMGESIDYIENNRIEVAKKFAKENNIVVLLKGYKTIITNGDDVYINCTGNSKMASGGMGDCLTGIIAALLAQGHSLIESALLGAYAHGLAGELASEDKYSIIASEVMENISKALNYI</sequence>
<evidence type="ECO:0000256" key="10">
    <source>
        <dbReference type="ARBA" id="ARBA00023027"/>
    </source>
</evidence>
<proteinExistence type="inferred from homology"/>
<evidence type="ECO:0000256" key="13">
    <source>
        <dbReference type="ARBA" id="ARBA00023268"/>
    </source>
</evidence>
<dbReference type="EC" id="5.1.99.6" evidence="19"/>
<dbReference type="HAMAP" id="MF_01965">
    <property type="entry name" value="NADHX_dehydratase"/>
    <property type="match status" value="1"/>
</dbReference>
<feature type="binding site" evidence="18">
    <location>
        <position position="162"/>
    </location>
    <ligand>
        <name>K(+)</name>
        <dbReference type="ChEBI" id="CHEBI:29103"/>
    </ligand>
</feature>
<dbReference type="SUPFAM" id="SSF53613">
    <property type="entry name" value="Ribokinase-like"/>
    <property type="match status" value="1"/>
</dbReference>
<dbReference type="InterPro" id="IPR004443">
    <property type="entry name" value="YjeF_N_dom"/>
</dbReference>
<keyword evidence="5 18" id="KW-0479">Metal-binding</keyword>
<feature type="binding site" evidence="17">
    <location>
        <position position="322"/>
    </location>
    <ligand>
        <name>(6S)-NADPHX</name>
        <dbReference type="ChEBI" id="CHEBI:64076"/>
    </ligand>
</feature>
<dbReference type="PROSITE" id="PS51383">
    <property type="entry name" value="YJEF_C_3"/>
    <property type="match status" value="1"/>
</dbReference>
<comment type="catalytic activity">
    <reaction evidence="15 17 19">
        <text>(6S)-NADHX + ADP = AMP + phosphate + NADH + H(+)</text>
        <dbReference type="Rhea" id="RHEA:32223"/>
        <dbReference type="ChEBI" id="CHEBI:15378"/>
        <dbReference type="ChEBI" id="CHEBI:43474"/>
        <dbReference type="ChEBI" id="CHEBI:57945"/>
        <dbReference type="ChEBI" id="CHEBI:64074"/>
        <dbReference type="ChEBI" id="CHEBI:456215"/>
        <dbReference type="ChEBI" id="CHEBI:456216"/>
        <dbReference type="EC" id="4.2.1.136"/>
    </reaction>
</comment>
<dbReference type="NCBIfam" id="TIGR00197">
    <property type="entry name" value="yjeF_nterm"/>
    <property type="match status" value="1"/>
</dbReference>
<organism evidence="22 23">
    <name type="scientific">Clostridium gallinarum</name>
    <dbReference type="NCBI Taxonomy" id="2762246"/>
    <lineage>
        <taxon>Bacteria</taxon>
        <taxon>Bacillati</taxon>
        <taxon>Bacillota</taxon>
        <taxon>Clostridia</taxon>
        <taxon>Eubacteriales</taxon>
        <taxon>Clostridiaceae</taxon>
        <taxon>Clostridium</taxon>
    </lineage>
</organism>
<evidence type="ECO:0000313" key="22">
    <source>
        <dbReference type="EMBL" id="MBD7913892.1"/>
    </source>
</evidence>